<feature type="transmembrane region" description="Helical" evidence="1">
    <location>
        <begin position="64"/>
        <end position="84"/>
    </location>
</feature>
<feature type="transmembrane region" description="Helical" evidence="1">
    <location>
        <begin position="96"/>
        <end position="116"/>
    </location>
</feature>
<keyword evidence="1" id="KW-1133">Transmembrane helix</keyword>
<keyword evidence="3" id="KW-1185">Reference proteome</keyword>
<dbReference type="Proteomes" id="UP001224997">
    <property type="component" value="Unassembled WGS sequence"/>
</dbReference>
<evidence type="ECO:0000313" key="3">
    <source>
        <dbReference type="Proteomes" id="UP001224997"/>
    </source>
</evidence>
<keyword evidence="1" id="KW-0472">Membrane</keyword>
<gene>
    <name evidence="2" type="ORF">Q5Y72_17275</name>
</gene>
<reference evidence="2 3" key="1">
    <citation type="submission" date="2023-08" db="EMBL/GenBank/DDBJ databases">
        <authorList>
            <person name="Park J.-S."/>
        </authorList>
    </citation>
    <scope>NUCLEOTIDE SEQUENCE [LARGE SCALE GENOMIC DNA]</scope>
    <source>
        <strain evidence="2 3">2205BS29-5</strain>
    </source>
</reference>
<sequence>MEELAGLLAALPPAAWLRRSVAAYVLVNTLHILGIALLLGAILPLDLRLAGLIRGPALADLAPFLSRLAAAGLALAVLTGLLLLSVRPGEYLANPAFRAKLLLVLAALINIALVHAGRGWEALAAGAAPTGALRRGAAISAVLWLAVLLAGRLTGFL</sequence>
<keyword evidence="1" id="KW-0812">Transmembrane</keyword>
<dbReference type="RefSeq" id="WP_305964669.1">
    <property type="nucleotide sequence ID" value="NZ_JAVAMQ010000024.1"/>
</dbReference>
<protein>
    <submittedName>
        <fullName evidence="2">DUF2214 domain-containing protein</fullName>
    </submittedName>
</protein>
<dbReference type="EMBL" id="JAVAMQ010000024">
    <property type="protein sequence ID" value="MDP5308836.1"/>
    <property type="molecule type" value="Genomic_DNA"/>
</dbReference>
<evidence type="ECO:0000313" key="2">
    <source>
        <dbReference type="EMBL" id="MDP5308836.1"/>
    </source>
</evidence>
<name>A0ABT9JIG7_9RHOB</name>
<evidence type="ECO:0000256" key="1">
    <source>
        <dbReference type="SAM" id="Phobius"/>
    </source>
</evidence>
<comment type="caution">
    <text evidence="2">The sequence shown here is derived from an EMBL/GenBank/DDBJ whole genome shotgun (WGS) entry which is preliminary data.</text>
</comment>
<organism evidence="2 3">
    <name type="scientific">Paracoccus spongiarum</name>
    <dbReference type="NCBI Taxonomy" id="3064387"/>
    <lineage>
        <taxon>Bacteria</taxon>
        <taxon>Pseudomonadati</taxon>
        <taxon>Pseudomonadota</taxon>
        <taxon>Alphaproteobacteria</taxon>
        <taxon>Rhodobacterales</taxon>
        <taxon>Paracoccaceae</taxon>
        <taxon>Paracoccus</taxon>
    </lineage>
</organism>
<proteinExistence type="predicted"/>
<accession>A0ABT9JIG7</accession>
<feature type="transmembrane region" description="Helical" evidence="1">
    <location>
        <begin position="21"/>
        <end position="44"/>
    </location>
</feature>
<feature type="transmembrane region" description="Helical" evidence="1">
    <location>
        <begin position="136"/>
        <end position="155"/>
    </location>
</feature>